<sequence length="440" mass="48531">MREGSINVAIVGGGITGLALAVGLVARNISVRVYERARNFHEIGAGIGFTSNAEKAMMVVDPSVQAAFKRVATRNTSDWFQWVDGYNEDGEDARHTKETLLFEMYLGERGFEGCRRSEFLAELIKTIPPGVVAFQKGLHRIVDRGEGETLLLAFCDGTTAEADVVIGCDGIHSRVRQFVLGEDNPASYPNYSHKFAVRGLIPMERAKAVVGQAKTSTRLMHLGTDAHLLTFPVALGSLLNVVAFVTDSDEWPHTDRMTSKGTKAEVASAFASFGPTARAIIDLLPDEVEKWAVFDTYDHPATAYTRGRICISGDAAHAAAPHHGAGAGFGIEDAAALCVLIADASSLIHQSCSNREDILRTAFATYDFIRRDRTQWLVQSSRLVGEMYEWQNPQTPCNSDNFRREVKWRSRAIWDYDVEAMVHDAREAFLKTLCNRAVRD</sequence>
<evidence type="ECO:0000313" key="6">
    <source>
        <dbReference type="EMBL" id="KAE8372513.1"/>
    </source>
</evidence>
<dbReference type="Pfam" id="PF01494">
    <property type="entry name" value="FAD_binding_3"/>
    <property type="match status" value="1"/>
</dbReference>
<accession>A0A5N7AS00</accession>
<keyword evidence="4" id="KW-1133">Transmembrane helix</keyword>
<keyword evidence="2" id="KW-0274">FAD</keyword>
<dbReference type="SUPFAM" id="SSF51905">
    <property type="entry name" value="FAD/NAD(P)-binding domain"/>
    <property type="match status" value="1"/>
</dbReference>
<evidence type="ECO:0000256" key="2">
    <source>
        <dbReference type="ARBA" id="ARBA00022827"/>
    </source>
</evidence>
<gene>
    <name evidence="6" type="ORF">BDV26DRAFT_285886</name>
</gene>
<keyword evidence="1" id="KW-0285">Flavoprotein</keyword>
<dbReference type="PRINTS" id="PR00420">
    <property type="entry name" value="RNGMNOXGNASE"/>
</dbReference>
<keyword evidence="7" id="KW-1185">Reference proteome</keyword>
<dbReference type="Proteomes" id="UP000326198">
    <property type="component" value="Unassembled WGS sequence"/>
</dbReference>
<evidence type="ECO:0000256" key="3">
    <source>
        <dbReference type="ARBA" id="ARBA00023002"/>
    </source>
</evidence>
<dbReference type="InterPro" id="IPR036188">
    <property type="entry name" value="FAD/NAD-bd_sf"/>
</dbReference>
<keyword evidence="3" id="KW-0560">Oxidoreductase</keyword>
<evidence type="ECO:0000313" key="7">
    <source>
        <dbReference type="Proteomes" id="UP000326198"/>
    </source>
</evidence>
<dbReference type="InterPro" id="IPR002938">
    <property type="entry name" value="FAD-bd"/>
</dbReference>
<protein>
    <submittedName>
        <fullName evidence="6">FAD/NAD(P)-binding domain-containing protein</fullName>
    </submittedName>
</protein>
<dbReference type="GO" id="GO:0016491">
    <property type="term" value="F:oxidoreductase activity"/>
    <property type="evidence" value="ECO:0007669"/>
    <property type="project" value="UniProtKB-KW"/>
</dbReference>
<evidence type="ECO:0000256" key="4">
    <source>
        <dbReference type="SAM" id="Phobius"/>
    </source>
</evidence>
<dbReference type="FunFam" id="3.50.50.60:FF:000153">
    <property type="entry name" value="Salicylate hydroxylase, putative"/>
    <property type="match status" value="1"/>
</dbReference>
<dbReference type="PANTHER" id="PTHR46720">
    <property type="entry name" value="HYDROXYLASE, PUTATIVE (AFU_ORTHOLOGUE AFUA_3G01460)-RELATED"/>
    <property type="match status" value="1"/>
</dbReference>
<dbReference type="SUPFAM" id="SSF54373">
    <property type="entry name" value="FAD-linked reductases, C-terminal domain"/>
    <property type="match status" value="1"/>
</dbReference>
<proteinExistence type="predicted"/>
<dbReference type="EMBL" id="ML736355">
    <property type="protein sequence ID" value="KAE8372513.1"/>
    <property type="molecule type" value="Genomic_DNA"/>
</dbReference>
<dbReference type="GO" id="GO:0044550">
    <property type="term" value="P:secondary metabolite biosynthetic process"/>
    <property type="evidence" value="ECO:0007669"/>
    <property type="project" value="TreeGrafter"/>
</dbReference>
<dbReference type="GO" id="GO:0071949">
    <property type="term" value="F:FAD binding"/>
    <property type="evidence" value="ECO:0007669"/>
    <property type="project" value="InterPro"/>
</dbReference>
<evidence type="ECO:0000256" key="1">
    <source>
        <dbReference type="ARBA" id="ARBA00022630"/>
    </source>
</evidence>
<organism evidence="6 7">
    <name type="scientific">Aspergillus bertholletiae</name>
    <dbReference type="NCBI Taxonomy" id="1226010"/>
    <lineage>
        <taxon>Eukaryota</taxon>
        <taxon>Fungi</taxon>
        <taxon>Dikarya</taxon>
        <taxon>Ascomycota</taxon>
        <taxon>Pezizomycotina</taxon>
        <taxon>Eurotiomycetes</taxon>
        <taxon>Eurotiomycetidae</taxon>
        <taxon>Eurotiales</taxon>
        <taxon>Aspergillaceae</taxon>
        <taxon>Aspergillus</taxon>
        <taxon>Aspergillus subgen. Circumdati</taxon>
    </lineage>
</organism>
<dbReference type="InterPro" id="IPR051104">
    <property type="entry name" value="FAD_monoxygenase"/>
</dbReference>
<feature type="domain" description="FAD-binding" evidence="5">
    <location>
        <begin position="158"/>
        <end position="343"/>
    </location>
</feature>
<reference evidence="6 7" key="1">
    <citation type="submission" date="2019-04" db="EMBL/GenBank/DDBJ databases">
        <title>Friends and foes A comparative genomics studyof 23 Aspergillus species from section Flavi.</title>
        <authorList>
            <consortium name="DOE Joint Genome Institute"/>
            <person name="Kjaerbolling I."/>
            <person name="Vesth T."/>
            <person name="Frisvad J.C."/>
            <person name="Nybo J.L."/>
            <person name="Theobald S."/>
            <person name="Kildgaard S."/>
            <person name="Isbrandt T."/>
            <person name="Kuo A."/>
            <person name="Sato A."/>
            <person name="Lyhne E.K."/>
            <person name="Kogle M.E."/>
            <person name="Wiebenga A."/>
            <person name="Kun R.S."/>
            <person name="Lubbers R.J."/>
            <person name="Makela M.R."/>
            <person name="Barry K."/>
            <person name="Chovatia M."/>
            <person name="Clum A."/>
            <person name="Daum C."/>
            <person name="Haridas S."/>
            <person name="He G."/>
            <person name="LaButti K."/>
            <person name="Lipzen A."/>
            <person name="Mondo S."/>
            <person name="Riley R."/>
            <person name="Salamov A."/>
            <person name="Simmons B.A."/>
            <person name="Magnuson J.K."/>
            <person name="Henrissat B."/>
            <person name="Mortensen U.H."/>
            <person name="Larsen T.O."/>
            <person name="Devries R.P."/>
            <person name="Grigoriev I.V."/>
            <person name="Machida M."/>
            <person name="Baker S.E."/>
            <person name="Andersen M.R."/>
        </authorList>
    </citation>
    <scope>NUCLEOTIDE SEQUENCE [LARGE SCALE GENOMIC DNA]</scope>
    <source>
        <strain evidence="6 7">IBT 29228</strain>
    </source>
</reference>
<dbReference type="Gene3D" id="3.50.50.60">
    <property type="entry name" value="FAD/NAD(P)-binding domain"/>
    <property type="match status" value="1"/>
</dbReference>
<dbReference type="OrthoDB" id="417877at2759"/>
<feature type="transmembrane region" description="Helical" evidence="4">
    <location>
        <begin position="6"/>
        <end position="26"/>
    </location>
</feature>
<name>A0A5N7AS00_9EURO</name>
<dbReference type="PANTHER" id="PTHR46720:SF3">
    <property type="entry name" value="FAD-BINDING DOMAIN-CONTAINING PROTEIN-RELATED"/>
    <property type="match status" value="1"/>
</dbReference>
<keyword evidence="4" id="KW-0812">Transmembrane</keyword>
<keyword evidence="4" id="KW-0472">Membrane</keyword>
<dbReference type="AlphaFoldDB" id="A0A5N7AS00"/>
<evidence type="ECO:0000259" key="5">
    <source>
        <dbReference type="Pfam" id="PF01494"/>
    </source>
</evidence>